<keyword evidence="2 3" id="KW-0479">Metal-binding</keyword>
<organism evidence="4 5">
    <name type="scientific">Nitrobacter vulgaris</name>
    <dbReference type="NCBI Taxonomy" id="29421"/>
    <lineage>
        <taxon>Bacteria</taxon>
        <taxon>Pseudomonadati</taxon>
        <taxon>Pseudomonadota</taxon>
        <taxon>Alphaproteobacteria</taxon>
        <taxon>Hyphomicrobiales</taxon>
        <taxon>Nitrobacteraceae</taxon>
        <taxon>Nitrobacter</taxon>
    </lineage>
</organism>
<comment type="caution">
    <text evidence="4">The sequence shown here is derived from an EMBL/GenBank/DDBJ whole genome shotgun (WGS) entry which is preliminary data.</text>
</comment>
<dbReference type="InterPro" id="IPR007837">
    <property type="entry name" value="DinB"/>
</dbReference>
<dbReference type="PANTHER" id="PTHR37302:SF1">
    <property type="entry name" value="PROTEIN DINB"/>
    <property type="match status" value="1"/>
</dbReference>
<dbReference type="AlphaFoldDB" id="A0A1V4I4I4"/>
<evidence type="ECO:0000256" key="2">
    <source>
        <dbReference type="ARBA" id="ARBA00022723"/>
    </source>
</evidence>
<dbReference type="Gene3D" id="1.20.120.450">
    <property type="entry name" value="dinb family like domain"/>
    <property type="match status" value="1"/>
</dbReference>
<sequence>MIDISYARRMARYNRWQNDNLYTVADGLSDGERRRDRGAFFGSIHGTFNHLLWADRMWMSRFSDWPRPGCGIGQSPTLVSDWSELKRERRAADARLIEWADGLDPDWIKADLTWFSGATGSNVTKPRWQLVMHLFNHQTHHRGQVHAMLTQAGGKPRETDLFIMPE</sequence>
<dbReference type="Pfam" id="PF05163">
    <property type="entry name" value="DinB"/>
    <property type="match status" value="1"/>
</dbReference>
<gene>
    <name evidence="4" type="ORF">B2M20_00350</name>
</gene>
<feature type="binding site" evidence="3">
    <location>
        <position position="141"/>
    </location>
    <ligand>
        <name>a divalent metal cation</name>
        <dbReference type="ChEBI" id="CHEBI:60240"/>
    </ligand>
</feature>
<evidence type="ECO:0000256" key="1">
    <source>
        <dbReference type="ARBA" id="ARBA00008635"/>
    </source>
</evidence>
<dbReference type="RefSeq" id="WP_079445119.1">
    <property type="nucleotide sequence ID" value="NZ_MWPQ01000001.1"/>
</dbReference>
<dbReference type="SUPFAM" id="SSF109854">
    <property type="entry name" value="DinB/YfiT-like putative metalloenzymes"/>
    <property type="match status" value="1"/>
</dbReference>
<dbReference type="EMBL" id="MWPQ01000001">
    <property type="protein sequence ID" value="OPH84740.1"/>
    <property type="molecule type" value="Genomic_DNA"/>
</dbReference>
<dbReference type="STRING" id="29421.B2M20_00350"/>
<dbReference type="Proteomes" id="UP000189940">
    <property type="component" value="Unassembled WGS sequence"/>
</dbReference>
<name>A0A1V4I4I4_NITVU</name>
<accession>A0A1V4I4I4</accession>
<comment type="similarity">
    <text evidence="1">Belongs to the DinB family.</text>
</comment>
<dbReference type="InterPro" id="IPR034660">
    <property type="entry name" value="DinB/YfiT-like"/>
</dbReference>
<proteinExistence type="inferred from homology"/>
<dbReference type="OrthoDB" id="9807509at2"/>
<evidence type="ECO:0000313" key="5">
    <source>
        <dbReference type="Proteomes" id="UP000189940"/>
    </source>
</evidence>
<reference evidence="4 5" key="1">
    <citation type="submission" date="2017-02" db="EMBL/GenBank/DDBJ databases">
        <title>Genome sequence of the nitrite-oxidizing bacterium Nitrobacter vulgaris strain Ab1.</title>
        <authorList>
            <person name="Mellbye B.L."/>
            <person name="Davis E.W."/>
            <person name="Spieck E."/>
            <person name="Chang J.H."/>
            <person name="Bottomley P.J."/>
            <person name="Sayavedra-Soto L.A."/>
        </authorList>
    </citation>
    <scope>NUCLEOTIDE SEQUENCE [LARGE SCALE GENOMIC DNA]</scope>
    <source>
        <strain evidence="4 5">Ab1</strain>
    </source>
</reference>
<evidence type="ECO:0000256" key="3">
    <source>
        <dbReference type="PIRSR" id="PIRSR607837-1"/>
    </source>
</evidence>
<feature type="binding site" evidence="3">
    <location>
        <position position="137"/>
    </location>
    <ligand>
        <name>a divalent metal cation</name>
        <dbReference type="ChEBI" id="CHEBI:60240"/>
    </ligand>
</feature>
<evidence type="ECO:0000313" key="4">
    <source>
        <dbReference type="EMBL" id="OPH84740.1"/>
    </source>
</evidence>
<feature type="binding site" evidence="3">
    <location>
        <position position="50"/>
    </location>
    <ligand>
        <name>a divalent metal cation</name>
        <dbReference type="ChEBI" id="CHEBI:60240"/>
    </ligand>
</feature>
<keyword evidence="5" id="KW-1185">Reference proteome</keyword>
<dbReference type="PANTHER" id="PTHR37302">
    <property type="entry name" value="SLR1116 PROTEIN"/>
    <property type="match status" value="1"/>
</dbReference>
<protein>
    <submittedName>
        <fullName evidence="4">Damage-inducible protein DinB</fullName>
    </submittedName>
</protein>
<dbReference type="GO" id="GO:0046872">
    <property type="term" value="F:metal ion binding"/>
    <property type="evidence" value="ECO:0007669"/>
    <property type="project" value="UniProtKB-KW"/>
</dbReference>